<name>A0AAN7UXK6_9PEZI</name>
<keyword evidence="2" id="KW-1185">Reference proteome</keyword>
<dbReference type="EMBL" id="JAWHQM010000068">
    <property type="protein sequence ID" value="KAK5636399.1"/>
    <property type="molecule type" value="Genomic_DNA"/>
</dbReference>
<gene>
    <name evidence="1" type="ORF">RRF57_012111</name>
</gene>
<organism evidence="1 2">
    <name type="scientific">Xylaria bambusicola</name>
    <dbReference type="NCBI Taxonomy" id="326684"/>
    <lineage>
        <taxon>Eukaryota</taxon>
        <taxon>Fungi</taxon>
        <taxon>Dikarya</taxon>
        <taxon>Ascomycota</taxon>
        <taxon>Pezizomycotina</taxon>
        <taxon>Sordariomycetes</taxon>
        <taxon>Xylariomycetidae</taxon>
        <taxon>Xylariales</taxon>
        <taxon>Xylariaceae</taxon>
        <taxon>Xylaria</taxon>
    </lineage>
</organism>
<protein>
    <submittedName>
        <fullName evidence="1">Uncharacterized protein</fullName>
    </submittedName>
</protein>
<accession>A0AAN7UXK6</accession>
<proteinExistence type="predicted"/>
<evidence type="ECO:0000313" key="1">
    <source>
        <dbReference type="EMBL" id="KAK5636399.1"/>
    </source>
</evidence>
<dbReference type="Proteomes" id="UP001305414">
    <property type="component" value="Unassembled WGS sequence"/>
</dbReference>
<dbReference type="AlphaFoldDB" id="A0AAN7UXK6"/>
<reference evidence="1 2" key="1">
    <citation type="submission" date="2023-10" db="EMBL/GenBank/DDBJ databases">
        <title>Draft genome sequence of Xylaria bambusicola isolate GMP-LS, the root and basal stem rot pathogen of sugarcane in Indonesia.</title>
        <authorList>
            <person name="Selvaraj P."/>
            <person name="Muralishankar V."/>
            <person name="Muruganantham S."/>
            <person name="Sp S."/>
            <person name="Haryani S."/>
            <person name="Lau K.J.X."/>
            <person name="Naqvi N.I."/>
        </authorList>
    </citation>
    <scope>NUCLEOTIDE SEQUENCE [LARGE SCALE GENOMIC DNA]</scope>
    <source>
        <strain evidence="1">GMP-LS</strain>
    </source>
</reference>
<evidence type="ECO:0000313" key="2">
    <source>
        <dbReference type="Proteomes" id="UP001305414"/>
    </source>
</evidence>
<sequence>MFPFIEIFLITLPMRAAVELGEPRVSTRLNLPFRTPQEPTGLSIKEKFLFYFFQPRSLLWFTLWTFYTSLANNYWSEDWVYTLDPKSLFACWALGALVVRVKVLALDIRQHGHA</sequence>
<comment type="caution">
    <text evidence="1">The sequence shown here is derived from an EMBL/GenBank/DDBJ whole genome shotgun (WGS) entry which is preliminary data.</text>
</comment>